<protein>
    <recommendedName>
        <fullName evidence="3">Transposase</fullName>
    </recommendedName>
</protein>
<name>A0A9D7FI07_9RHOO</name>
<dbReference type="EMBL" id="JADJNC010000037">
    <property type="protein sequence ID" value="MBK7424619.1"/>
    <property type="molecule type" value="Genomic_DNA"/>
</dbReference>
<gene>
    <name evidence="1" type="ORF">IPJ48_16875</name>
</gene>
<proteinExistence type="predicted"/>
<evidence type="ECO:0008006" key="3">
    <source>
        <dbReference type="Google" id="ProtNLM"/>
    </source>
</evidence>
<dbReference type="Proteomes" id="UP000886602">
    <property type="component" value="Unassembled WGS sequence"/>
</dbReference>
<evidence type="ECO:0000313" key="2">
    <source>
        <dbReference type="Proteomes" id="UP000886602"/>
    </source>
</evidence>
<reference evidence="1" key="1">
    <citation type="submission" date="2020-10" db="EMBL/GenBank/DDBJ databases">
        <title>Connecting structure to function with the recovery of over 1000 high-quality activated sludge metagenome-assembled genomes encoding full-length rRNA genes using long-read sequencing.</title>
        <authorList>
            <person name="Singleton C.M."/>
            <person name="Petriglieri F."/>
            <person name="Kristensen J.M."/>
            <person name="Kirkegaard R.H."/>
            <person name="Michaelsen T.Y."/>
            <person name="Andersen M.H."/>
            <person name="Karst S.M."/>
            <person name="Dueholm M.S."/>
            <person name="Nielsen P.H."/>
            <person name="Albertsen M."/>
        </authorList>
    </citation>
    <scope>NUCLEOTIDE SEQUENCE</scope>
    <source>
        <strain evidence="1">EsbW_18-Q3-R4-48_MAXAC.044</strain>
    </source>
</reference>
<organism evidence="1 2">
    <name type="scientific">Candidatus Propionivibrio dominans</name>
    <dbReference type="NCBI Taxonomy" id="2954373"/>
    <lineage>
        <taxon>Bacteria</taxon>
        <taxon>Pseudomonadati</taxon>
        <taxon>Pseudomonadota</taxon>
        <taxon>Betaproteobacteria</taxon>
        <taxon>Rhodocyclales</taxon>
        <taxon>Rhodocyclaceae</taxon>
        <taxon>Propionivibrio</taxon>
    </lineage>
</organism>
<comment type="caution">
    <text evidence="1">The sequence shown here is derived from an EMBL/GenBank/DDBJ whole genome shotgun (WGS) entry which is preliminary data.</text>
</comment>
<accession>A0A9D7FI07</accession>
<sequence>MLTATALCQLAGVSRNALYRYHPEVVQALHKVQRQHRSADPGPATRHILKLRGENDVLREQVAKLAALVDHYYAAWQENRALLARRESELAQLRRDTKPTVISIRN</sequence>
<dbReference type="AlphaFoldDB" id="A0A9D7FI07"/>
<evidence type="ECO:0000313" key="1">
    <source>
        <dbReference type="EMBL" id="MBK7424619.1"/>
    </source>
</evidence>